<proteinExistence type="predicted"/>
<protein>
    <recommendedName>
        <fullName evidence="1">Helix-turn-helix domain-containing protein</fullName>
    </recommendedName>
</protein>
<reference evidence="2 3" key="1">
    <citation type="submission" date="2016-01" db="EMBL/GenBank/DDBJ databases">
        <title>Genome sequencing of Roseivirga spongicola UST030701-084.</title>
        <authorList>
            <person name="Selvaratnam C."/>
            <person name="Thevarajoo S."/>
            <person name="Goh K.M."/>
            <person name="Ee R."/>
            <person name="Chan K.-G."/>
            <person name="Chong C.S."/>
        </authorList>
    </citation>
    <scope>NUCLEOTIDE SEQUENCE [LARGE SCALE GENOMIC DNA]</scope>
    <source>
        <strain evidence="2 3">UST030701-084</strain>
    </source>
</reference>
<dbReference type="Proteomes" id="UP000075606">
    <property type="component" value="Unassembled WGS sequence"/>
</dbReference>
<keyword evidence="3" id="KW-1185">Reference proteome</keyword>
<dbReference type="Pfam" id="PF12728">
    <property type="entry name" value="HTH_17"/>
    <property type="match status" value="1"/>
</dbReference>
<dbReference type="EMBL" id="LRPC01000001">
    <property type="protein sequence ID" value="KYG77487.1"/>
    <property type="molecule type" value="Genomic_DNA"/>
</dbReference>
<comment type="caution">
    <text evidence="2">The sequence shown here is derived from an EMBL/GenBank/DDBJ whole genome shotgun (WGS) entry which is preliminary data.</text>
</comment>
<dbReference type="PANTHER" id="PTHR34585:SF22">
    <property type="entry name" value="HELIX-TURN-HELIX DOMAIN-CONTAINING PROTEIN"/>
    <property type="match status" value="1"/>
</dbReference>
<evidence type="ECO:0000313" key="3">
    <source>
        <dbReference type="Proteomes" id="UP000075606"/>
    </source>
</evidence>
<name>A0A150XFM2_9BACT</name>
<feature type="domain" description="Helix-turn-helix" evidence="1">
    <location>
        <begin position="54"/>
        <end position="101"/>
    </location>
</feature>
<gene>
    <name evidence="2" type="ORF">AWW68_01585</name>
</gene>
<dbReference type="PANTHER" id="PTHR34585">
    <property type="match status" value="1"/>
</dbReference>
<evidence type="ECO:0000313" key="2">
    <source>
        <dbReference type="EMBL" id="KYG77487.1"/>
    </source>
</evidence>
<dbReference type="AlphaFoldDB" id="A0A150XFM2"/>
<organism evidence="2 3">
    <name type="scientific">Roseivirga spongicola</name>
    <dbReference type="NCBI Taxonomy" id="333140"/>
    <lineage>
        <taxon>Bacteria</taxon>
        <taxon>Pseudomonadati</taxon>
        <taxon>Bacteroidota</taxon>
        <taxon>Cytophagia</taxon>
        <taxon>Cytophagales</taxon>
        <taxon>Roseivirgaceae</taxon>
        <taxon>Roseivirga</taxon>
    </lineage>
</organism>
<sequence length="106" mass="12460">MIIKNVRIGFQHSTNGGDMEVIVIESKAFQELLNQLVERLQPTEKELNKWIDGKEVMEILHINSKSTLQKMRDNGEIEFSKINDRTILYNRFSIEEFIESKKSKTF</sequence>
<dbReference type="STRING" id="333140.AWW68_01585"/>
<accession>A0A150XFM2</accession>
<dbReference type="InterPro" id="IPR041657">
    <property type="entry name" value="HTH_17"/>
</dbReference>
<evidence type="ECO:0000259" key="1">
    <source>
        <dbReference type="Pfam" id="PF12728"/>
    </source>
</evidence>